<sequence>MGLIFGSIQAAKYIKIDQPENLNQLRTLFITTTLIFYSLCLVLRQIIISKNNTTAFEYVEPPAPGKDESTPVKTTVCAYDLDQINKLIKSSLFSTIIVSGLHLYFKITQPLIIQSVLPLFSLLKSPNFCVNILGFAPTASFERPWVVRSAFGNFESQPSAVDSSATTAAPAPSIKEKSNASTKKSE</sequence>
<protein>
    <recommendedName>
        <fullName evidence="4">Inorganic phosphate transport protein PHO88</fullName>
    </recommendedName>
</protein>
<dbReference type="EMBL" id="LSSN01000286">
    <property type="protein sequence ID" value="OMJ24740.1"/>
    <property type="molecule type" value="Genomic_DNA"/>
</dbReference>
<proteinExistence type="predicted"/>
<dbReference type="PANTHER" id="PTHR28112:SF1">
    <property type="entry name" value="SRP-INDEPENDENT TARGETING PROTEIN 3"/>
    <property type="match status" value="1"/>
</dbReference>
<dbReference type="Pfam" id="PF10032">
    <property type="entry name" value="Pho88"/>
    <property type="match status" value="1"/>
</dbReference>
<dbReference type="GO" id="GO:0045047">
    <property type="term" value="P:protein targeting to ER"/>
    <property type="evidence" value="ECO:0007669"/>
    <property type="project" value="InterPro"/>
</dbReference>
<accession>A0A1R1YCY7</accession>
<dbReference type="InterPro" id="IPR012098">
    <property type="entry name" value="SND3_fun"/>
</dbReference>
<name>A0A1R1YCY7_9FUNG</name>
<feature type="compositionally biased region" description="Basic and acidic residues" evidence="1">
    <location>
        <begin position="174"/>
        <end position="186"/>
    </location>
</feature>
<feature type="region of interest" description="Disordered" evidence="1">
    <location>
        <begin position="156"/>
        <end position="186"/>
    </location>
</feature>
<feature type="compositionally biased region" description="Low complexity" evidence="1">
    <location>
        <begin position="158"/>
        <end position="173"/>
    </location>
</feature>
<dbReference type="PANTHER" id="PTHR28112">
    <property type="entry name" value="SRP-INDEPENDENT TARGETING PROTEIN 3"/>
    <property type="match status" value="1"/>
</dbReference>
<evidence type="ECO:0008006" key="4">
    <source>
        <dbReference type="Google" id="ProtNLM"/>
    </source>
</evidence>
<evidence type="ECO:0000256" key="1">
    <source>
        <dbReference type="SAM" id="MobiDB-lite"/>
    </source>
</evidence>
<dbReference type="Proteomes" id="UP000187283">
    <property type="component" value="Unassembled WGS sequence"/>
</dbReference>
<evidence type="ECO:0000313" key="3">
    <source>
        <dbReference type="Proteomes" id="UP000187283"/>
    </source>
</evidence>
<comment type="caution">
    <text evidence="2">The sequence shown here is derived from an EMBL/GenBank/DDBJ whole genome shotgun (WGS) entry which is preliminary data.</text>
</comment>
<dbReference type="GO" id="GO:0005739">
    <property type="term" value="C:mitochondrion"/>
    <property type="evidence" value="ECO:0007669"/>
    <property type="project" value="TreeGrafter"/>
</dbReference>
<evidence type="ECO:0000313" key="2">
    <source>
        <dbReference type="EMBL" id="OMJ24740.1"/>
    </source>
</evidence>
<keyword evidence="3" id="KW-1185">Reference proteome</keyword>
<gene>
    <name evidence="2" type="ORF">AYI70_g1375</name>
</gene>
<dbReference type="AlphaFoldDB" id="A0A1R1YCY7"/>
<dbReference type="GO" id="GO:0005783">
    <property type="term" value="C:endoplasmic reticulum"/>
    <property type="evidence" value="ECO:0007669"/>
    <property type="project" value="InterPro"/>
</dbReference>
<organism evidence="2 3">
    <name type="scientific">Smittium culicis</name>
    <dbReference type="NCBI Taxonomy" id="133412"/>
    <lineage>
        <taxon>Eukaryota</taxon>
        <taxon>Fungi</taxon>
        <taxon>Fungi incertae sedis</taxon>
        <taxon>Zoopagomycota</taxon>
        <taxon>Kickxellomycotina</taxon>
        <taxon>Harpellomycetes</taxon>
        <taxon>Harpellales</taxon>
        <taxon>Legeriomycetaceae</taxon>
        <taxon>Smittium</taxon>
    </lineage>
</organism>
<dbReference type="OrthoDB" id="18139at2759"/>
<reference evidence="2 3" key="1">
    <citation type="submission" date="2017-01" db="EMBL/GenBank/DDBJ databases">
        <authorList>
            <person name="Mah S.A."/>
            <person name="Swanson W.J."/>
            <person name="Moy G.W."/>
            <person name="Vacquier V.D."/>
        </authorList>
    </citation>
    <scope>NUCLEOTIDE SEQUENCE [LARGE SCALE GENOMIC DNA]</scope>
    <source>
        <strain evidence="2 3">GSMNP</strain>
    </source>
</reference>